<dbReference type="Gene3D" id="3.40.50.1820">
    <property type="entry name" value="alpha/beta hydrolase"/>
    <property type="match status" value="1"/>
</dbReference>
<name>A0AAV1CS81_OLDCO</name>
<feature type="compositionally biased region" description="Polar residues" evidence="2">
    <location>
        <begin position="842"/>
        <end position="865"/>
    </location>
</feature>
<feature type="compositionally biased region" description="Polar residues" evidence="2">
    <location>
        <begin position="961"/>
        <end position="978"/>
    </location>
</feature>
<evidence type="ECO:0000256" key="1">
    <source>
        <dbReference type="ARBA" id="ARBA00010884"/>
    </source>
</evidence>
<keyword evidence="3" id="KW-0812">Transmembrane</keyword>
<dbReference type="PANTHER" id="PTHR10794:SF92">
    <property type="entry name" value="EMBRYOGENESIS-ASSOCIATED PROTEIN EMB8"/>
    <property type="match status" value="1"/>
</dbReference>
<organism evidence="6 7">
    <name type="scientific">Oldenlandia corymbosa var. corymbosa</name>
    <dbReference type="NCBI Taxonomy" id="529605"/>
    <lineage>
        <taxon>Eukaryota</taxon>
        <taxon>Viridiplantae</taxon>
        <taxon>Streptophyta</taxon>
        <taxon>Embryophyta</taxon>
        <taxon>Tracheophyta</taxon>
        <taxon>Spermatophyta</taxon>
        <taxon>Magnoliopsida</taxon>
        <taxon>eudicotyledons</taxon>
        <taxon>Gunneridae</taxon>
        <taxon>Pentapetalae</taxon>
        <taxon>asterids</taxon>
        <taxon>lamiids</taxon>
        <taxon>Gentianales</taxon>
        <taxon>Rubiaceae</taxon>
        <taxon>Rubioideae</taxon>
        <taxon>Spermacoceae</taxon>
        <taxon>Hedyotis-Oldenlandia complex</taxon>
        <taxon>Oldenlandia</taxon>
    </lineage>
</organism>
<feature type="compositionally biased region" description="Basic and acidic residues" evidence="2">
    <location>
        <begin position="1389"/>
        <end position="1407"/>
    </location>
</feature>
<feature type="compositionally biased region" description="Polar residues" evidence="2">
    <location>
        <begin position="766"/>
        <end position="775"/>
    </location>
</feature>
<sequence>MSLGISNSYQQLLLSPHSRTHRKLLPLHHRRGWKRRKIKLSRSTQPVNLTIRSSFDSSAFENFFQNLISQFPSPNSLDILGPALGLASGAALYFSERNSKLISNWKTDRSKSVGEWILFSSPTPFNRFVILRCPSITFEDNDFLEDVNERLVKEDRHFVNLNRGKIQLRQGELEEEAEKLVYQRRCVVTEDGGVISFDWPANLDLEEERGLDTTMLIVPGTAEGSMDKEIKGFVCECLRRGYFPVVMNPRGCAGSPLTTPRLFTAADSDDVSTAMQFINKARPWTTMMSIGWGYGANMLTKYLAEVGERTPLTAATCIDNPFDLDEMTRSTPHCILLDQKLKTGLIDILRSNKELFQGRAKNFNVDKALLATSVRDFEKEISMVSYGFDEIEDFYAKACTRDMIGKVKIPLLFIQNNNGTVPLFSTPRSLIAENPFTSLLLCSYLPSGEFTRGRPPFSWCQQITIEWLTAVELGLLKGRHPLLKDVDVTITPSKGLTMLESSYSSKNGKKVNRLLNFPSFDAHSINNVKQSFEASYLAPNFPSKSKQESQGLQKEGKVLSGPSKDVYMDLVGEEMVNPIDGETGQVEQTARVIMNMLDVTMPDTLTEEMKKKVLTAVGRGESILKALQDAVPEDVRGKLTSAVSGILQNQDSSLKMDRLLGLGRLPEMTSKLKSTVQEKAGQSNVKSENENTPASTQTQMGDQTDGSKSQPHQNKFPVGSETKLQSSEYQQRSVQSAEHQSPSIFESDTPDSDKTTDGLESGKETMYSSKANQLLDSRENRSETSLHPEVPGRSEGPHVTDNKPIGQSKELDNEESLPGRGESMNQQNEVQTVENSADETKNVVSGQTEDTTITPVAASESQSMDKQGGDSLRREDNRPQSGSVDDPKLPSFNVSQALDALTGFDDSTQVAVNSVFNVLQDMITQLEEERDDTSRVEDITKRNEDRGPNTGHELNEKVEVQEQQIGPNSENNIISNNYKPGKLEDDKKSLNLPSATSRDANAFIQISFKEESARDTSLFYEGDADRSKNYMYEGDGRMKDSLSKKLSTENLVKYLNSIYHPGALSITTNLYVPPLYREYLQKYLVSKTWISKSLDLGSNLSLDYYPEEGKWKLLELSEKDSGISDDVSNHGESVHDDQTHLKAEDEGANEIIEPSYVILDSEVGEEQVDKSDRANETRKELDDDTSEELFLFVKSIMLDTLKVEVDRRLSATDVEEMQPRLGEDLELVANAVSRSVGHVEHTKLHKIKGYTSDKFGILEGLHIVNAISSAVQETSYLRNVLPVGVVVGSSLASLRRYFDVSVESLNSQKEGLDLDYTSETMPDVDQLDSEKMEQKQELNIVIQKCDTATETSSSNGNTLMVGAVTAALGASAFLVEQQSSGTSETLSKNLKDKGSHYENHKNEEKMPENSQHNVVTSLAEKALSVASPVVPTKEDGEVDQERLVAMLAELGQKGGALKLVGKVALLWGGIRGALSLTDKLISFLRMAERPLSHRIIGFGFMVIVLWSPVVVPFLPTLVQSWANHQSPRFAELVCLIGLYVSVLLMVTLWGKRIRGYGNPLEQYGLDLTSLSKVQNFAKGLLGGVALVSLINYVNHFCGFVQLSGPSYLLASSSNVVAWLKLSGRTLLLVFQGLVTATGIAVVQELLFRSWLPDEIAADLGYYRGVIISGLVFSLSQRSLWAIPGLWLLSLALAGARQRSQGSLSLSIGLHTGILSSSFILQRGGFLTYNPSRPVWLCGSRPFEPFSGLTGLAFSVLLVIILHPRQTLIVDEEIRTINSEPILKDGIKQE</sequence>
<dbReference type="InterPro" id="IPR056652">
    <property type="entry name" value="DUF7750"/>
</dbReference>
<dbReference type="GO" id="GO:0047372">
    <property type="term" value="F:monoacylglycerol lipase activity"/>
    <property type="evidence" value="ECO:0007669"/>
    <property type="project" value="TreeGrafter"/>
</dbReference>
<dbReference type="Pfam" id="PF02517">
    <property type="entry name" value="Rce1-like"/>
    <property type="match status" value="1"/>
</dbReference>
<feature type="domain" description="DUF7750" evidence="5">
    <location>
        <begin position="584"/>
        <end position="648"/>
    </location>
</feature>
<dbReference type="SUPFAM" id="SSF53474">
    <property type="entry name" value="alpha/beta-Hydrolases"/>
    <property type="match status" value="1"/>
</dbReference>
<reference evidence="6" key="1">
    <citation type="submission" date="2023-03" db="EMBL/GenBank/DDBJ databases">
        <authorList>
            <person name="Julca I."/>
        </authorList>
    </citation>
    <scope>NUCLEOTIDE SEQUENCE</scope>
</reference>
<gene>
    <name evidence="6" type="ORF">OLC1_LOCUS7878</name>
</gene>
<feature type="compositionally biased region" description="Polar residues" evidence="2">
    <location>
        <begin position="722"/>
        <end position="746"/>
    </location>
</feature>
<evidence type="ECO:0000313" key="6">
    <source>
        <dbReference type="EMBL" id="CAI9097377.1"/>
    </source>
</evidence>
<comment type="similarity">
    <text evidence="1">Belongs to the AB hydrolase superfamily. AB hydrolase 4 family.</text>
</comment>
<dbReference type="InterPro" id="IPR050960">
    <property type="entry name" value="AB_hydrolase_4_sf"/>
</dbReference>
<dbReference type="GO" id="GO:0034338">
    <property type="term" value="F:short-chain carboxylesterase activity"/>
    <property type="evidence" value="ECO:0007669"/>
    <property type="project" value="TreeGrafter"/>
</dbReference>
<accession>A0AAV1CS81</accession>
<feature type="region of interest" description="Disordered" evidence="2">
    <location>
        <begin position="928"/>
        <end position="994"/>
    </location>
</feature>
<feature type="compositionally biased region" description="Basic and acidic residues" evidence="2">
    <location>
        <begin position="751"/>
        <end position="763"/>
    </location>
</feature>
<feature type="compositionally biased region" description="Basic and acidic residues" evidence="2">
    <location>
        <begin position="1122"/>
        <end position="1145"/>
    </location>
</feature>
<protein>
    <submittedName>
        <fullName evidence="6">OLC1v1033780C1</fullName>
    </submittedName>
</protein>
<dbReference type="PANTHER" id="PTHR10794">
    <property type="entry name" value="ABHYDROLASE DOMAIN-CONTAINING PROTEIN"/>
    <property type="match status" value="1"/>
</dbReference>
<feature type="compositionally biased region" description="Basic and acidic residues" evidence="2">
    <location>
        <begin position="776"/>
        <end position="801"/>
    </location>
</feature>
<feature type="compositionally biased region" description="Polar residues" evidence="2">
    <location>
        <begin position="823"/>
        <end position="835"/>
    </location>
</feature>
<evidence type="ECO:0000313" key="7">
    <source>
        <dbReference type="Proteomes" id="UP001161247"/>
    </source>
</evidence>
<evidence type="ECO:0000256" key="2">
    <source>
        <dbReference type="SAM" id="MobiDB-lite"/>
    </source>
</evidence>
<feature type="domain" description="CAAX prenyl protease 2/Lysostaphin resistance protein A-like" evidence="4">
    <location>
        <begin position="1627"/>
        <end position="1712"/>
    </location>
</feature>
<feature type="transmembrane region" description="Helical" evidence="3">
    <location>
        <begin position="1495"/>
        <end position="1517"/>
    </location>
</feature>
<dbReference type="InterPro" id="IPR029058">
    <property type="entry name" value="AB_hydrolase_fold"/>
</dbReference>
<dbReference type="GO" id="GO:0004175">
    <property type="term" value="F:endopeptidase activity"/>
    <property type="evidence" value="ECO:0007669"/>
    <property type="project" value="UniProtKB-ARBA"/>
</dbReference>
<feature type="region of interest" description="Disordered" evidence="2">
    <location>
        <begin position="673"/>
        <end position="891"/>
    </location>
</feature>
<keyword evidence="3" id="KW-0472">Membrane</keyword>
<feature type="compositionally biased region" description="Polar residues" evidence="2">
    <location>
        <begin position="673"/>
        <end position="713"/>
    </location>
</feature>
<dbReference type="Proteomes" id="UP001161247">
    <property type="component" value="Chromosome 3"/>
</dbReference>
<evidence type="ECO:0000256" key="3">
    <source>
        <dbReference type="SAM" id="Phobius"/>
    </source>
</evidence>
<keyword evidence="3" id="KW-1133">Transmembrane helix</keyword>
<dbReference type="InterPro" id="IPR003675">
    <property type="entry name" value="Rce1/LyrA-like_dom"/>
</dbReference>
<feature type="transmembrane region" description="Helical" evidence="3">
    <location>
        <begin position="1529"/>
        <end position="1550"/>
    </location>
</feature>
<evidence type="ECO:0000259" key="5">
    <source>
        <dbReference type="Pfam" id="PF24930"/>
    </source>
</evidence>
<dbReference type="EMBL" id="OX459120">
    <property type="protein sequence ID" value="CAI9097377.1"/>
    <property type="molecule type" value="Genomic_DNA"/>
</dbReference>
<proteinExistence type="inferred from homology"/>
<evidence type="ECO:0000259" key="4">
    <source>
        <dbReference type="Pfam" id="PF02517"/>
    </source>
</evidence>
<feature type="region of interest" description="Disordered" evidence="2">
    <location>
        <begin position="1122"/>
        <end position="1146"/>
    </location>
</feature>
<dbReference type="Pfam" id="PF24930">
    <property type="entry name" value="DUF7750"/>
    <property type="match status" value="1"/>
</dbReference>
<feature type="compositionally biased region" description="Basic and acidic residues" evidence="2">
    <location>
        <begin position="932"/>
        <end position="960"/>
    </location>
</feature>
<feature type="compositionally biased region" description="Basic and acidic residues" evidence="2">
    <location>
        <begin position="867"/>
        <end position="878"/>
    </location>
</feature>
<feature type="region of interest" description="Disordered" evidence="2">
    <location>
        <begin position="1383"/>
        <end position="1410"/>
    </location>
</feature>
<dbReference type="GO" id="GO:0080120">
    <property type="term" value="P:CAAX-box protein maturation"/>
    <property type="evidence" value="ECO:0007669"/>
    <property type="project" value="UniProtKB-ARBA"/>
</dbReference>
<keyword evidence="7" id="KW-1185">Reference proteome</keyword>